<dbReference type="PROSITE" id="PS50234">
    <property type="entry name" value="VWFA"/>
    <property type="match status" value="1"/>
</dbReference>
<name>A0A923PK85_9BACT</name>
<dbReference type="AlphaFoldDB" id="A0A923PK85"/>
<dbReference type="Pfam" id="PF00092">
    <property type="entry name" value="VWA"/>
    <property type="match status" value="1"/>
</dbReference>
<evidence type="ECO:0000256" key="1">
    <source>
        <dbReference type="SAM" id="MobiDB-lite"/>
    </source>
</evidence>
<feature type="compositionally biased region" description="Basic and acidic residues" evidence="1">
    <location>
        <begin position="145"/>
        <end position="155"/>
    </location>
</feature>
<protein>
    <submittedName>
        <fullName evidence="4">von Willebrand factor type A domain-containing protein</fullName>
    </submittedName>
</protein>
<dbReference type="PANTHER" id="PTHR10579:SF43">
    <property type="entry name" value="ZINC FINGER (C3HC4-TYPE RING FINGER) FAMILY PROTEIN"/>
    <property type="match status" value="1"/>
</dbReference>
<dbReference type="Pfam" id="PF13715">
    <property type="entry name" value="CarbopepD_reg_2"/>
    <property type="match status" value="1"/>
</dbReference>
<dbReference type="InterPro" id="IPR021908">
    <property type="entry name" value="YfbK_C"/>
</dbReference>
<reference evidence="4" key="1">
    <citation type="submission" date="2020-08" db="EMBL/GenBank/DDBJ databases">
        <title>Lewinella bacteria from marine environments.</title>
        <authorList>
            <person name="Zhong Y."/>
        </authorList>
    </citation>
    <scope>NUCLEOTIDE SEQUENCE</scope>
    <source>
        <strain evidence="4">KCTC 42187</strain>
    </source>
</reference>
<evidence type="ECO:0000313" key="5">
    <source>
        <dbReference type="Proteomes" id="UP000650081"/>
    </source>
</evidence>
<dbReference type="PANTHER" id="PTHR10579">
    <property type="entry name" value="CALCIUM-ACTIVATED CHLORIDE CHANNEL REGULATOR"/>
    <property type="match status" value="1"/>
</dbReference>
<feature type="region of interest" description="Disordered" evidence="1">
    <location>
        <begin position="124"/>
        <end position="156"/>
    </location>
</feature>
<dbReference type="Gene3D" id="2.60.40.1120">
    <property type="entry name" value="Carboxypeptidase-like, regulatory domain"/>
    <property type="match status" value="1"/>
</dbReference>
<dbReference type="InterPro" id="IPR051266">
    <property type="entry name" value="CLCR"/>
</dbReference>
<dbReference type="Gene3D" id="3.40.50.410">
    <property type="entry name" value="von Willebrand factor, type A domain"/>
    <property type="match status" value="1"/>
</dbReference>
<comment type="caution">
    <text evidence="4">The sequence shown here is derived from an EMBL/GenBank/DDBJ whole genome shotgun (WGS) entry which is preliminary data.</text>
</comment>
<feature type="chain" id="PRO_5038054902" evidence="2">
    <location>
        <begin position="21"/>
        <end position="600"/>
    </location>
</feature>
<dbReference type="InterPro" id="IPR036465">
    <property type="entry name" value="vWFA_dom_sf"/>
</dbReference>
<dbReference type="EMBL" id="JACSIT010000061">
    <property type="protein sequence ID" value="MBC6993241.1"/>
    <property type="molecule type" value="Genomic_DNA"/>
</dbReference>
<dbReference type="Pfam" id="PF12034">
    <property type="entry name" value="YfbK_C"/>
    <property type="match status" value="1"/>
</dbReference>
<evidence type="ECO:0000259" key="3">
    <source>
        <dbReference type="PROSITE" id="PS50234"/>
    </source>
</evidence>
<accession>A0A923PK85</accession>
<keyword evidence="2" id="KW-0732">Signal</keyword>
<organism evidence="4 5">
    <name type="scientific">Neolewinella lacunae</name>
    <dbReference type="NCBI Taxonomy" id="1517758"/>
    <lineage>
        <taxon>Bacteria</taxon>
        <taxon>Pseudomonadati</taxon>
        <taxon>Bacteroidota</taxon>
        <taxon>Saprospiria</taxon>
        <taxon>Saprospirales</taxon>
        <taxon>Lewinellaceae</taxon>
        <taxon>Neolewinella</taxon>
    </lineage>
</organism>
<evidence type="ECO:0000256" key="2">
    <source>
        <dbReference type="SAM" id="SignalP"/>
    </source>
</evidence>
<dbReference type="InterPro" id="IPR022156">
    <property type="entry name" value="Uncharacterised_YfbK_N"/>
</dbReference>
<gene>
    <name evidence="4" type="ORF">H9S92_03640</name>
</gene>
<dbReference type="Pfam" id="PF12450">
    <property type="entry name" value="vWF_A"/>
    <property type="match status" value="1"/>
</dbReference>
<dbReference type="RefSeq" id="WP_187465358.1">
    <property type="nucleotide sequence ID" value="NZ_JACSIT010000061.1"/>
</dbReference>
<sequence length="600" mass="65109">MKHFLPLLAIFFTLQLSAQADCISGIVVDDSGAPLIGVGILLKGTNSGAVSDRDGKFSLCGLAPAKQVRLNISYTGFVTQDADYLVGDSLIRVVMIGQVLLEEVVVTGYGTTAKREMSAAVVHQEDLSSISRKRRGPKPATGNSHRTDPESRESYNEILPNKFIATQKENTSTISTDVDRAAYANVRRFLHAGTLPPADAVRSEEMINYFPYEDPNPSSKSDIALRSELMTCPWNSNNQLLRISAKTMPLAPAEIPPSNLVFLLDVSGSMTSYNKLPLVKQSLLLLAQSLRPSDKVSIVVYAGAAGLVLPPTSNAASIFNALEDLQAGGSTAGGAGIQLAYQVATESFIAGGNNRIILATDGDFNVGITNQNELVKLIEEKRETGIYLTVLGFGTGNYQEGTMQLLANKGNGNHAYIDTPAEAHKVLVEEFGGTLYTVAKDVKLQLEFQKNAVAEYRLIGYENRLLNQEDFDDDTKDAAEMGAGHNVTVLYELVPAPDFANYQSIGELRLRYKPDVVGASQKIVHPITKRNERREKPSADLRWSAAVAEFAMLLAGSEYLGDATWEHCLELAENARGKDPNGYRAEMIGLIKTAQMISAR</sequence>
<dbReference type="SMART" id="SM00327">
    <property type="entry name" value="VWA"/>
    <property type="match status" value="1"/>
</dbReference>
<keyword evidence="5" id="KW-1185">Reference proteome</keyword>
<dbReference type="InterPro" id="IPR008969">
    <property type="entry name" value="CarboxyPept-like_regulatory"/>
</dbReference>
<feature type="signal peptide" evidence="2">
    <location>
        <begin position="1"/>
        <end position="20"/>
    </location>
</feature>
<dbReference type="SUPFAM" id="SSF49464">
    <property type="entry name" value="Carboxypeptidase regulatory domain-like"/>
    <property type="match status" value="1"/>
</dbReference>
<dbReference type="Proteomes" id="UP000650081">
    <property type="component" value="Unassembled WGS sequence"/>
</dbReference>
<proteinExistence type="predicted"/>
<feature type="domain" description="VWFA" evidence="3">
    <location>
        <begin position="259"/>
        <end position="435"/>
    </location>
</feature>
<evidence type="ECO:0000313" key="4">
    <source>
        <dbReference type="EMBL" id="MBC6993241.1"/>
    </source>
</evidence>
<dbReference type="InterPro" id="IPR002035">
    <property type="entry name" value="VWF_A"/>
</dbReference>
<dbReference type="SUPFAM" id="SSF53300">
    <property type="entry name" value="vWA-like"/>
    <property type="match status" value="1"/>
</dbReference>